<dbReference type="GO" id="GO:0006261">
    <property type="term" value="P:DNA-templated DNA replication"/>
    <property type="evidence" value="ECO:0007669"/>
    <property type="project" value="TreeGrafter"/>
</dbReference>
<dbReference type="InterPro" id="IPR008824">
    <property type="entry name" value="RuvB-like_N"/>
</dbReference>
<organism evidence="8 9">
    <name type="scientific">Dichelobacter nodosus (strain VCS1703A)</name>
    <dbReference type="NCBI Taxonomy" id="246195"/>
    <lineage>
        <taxon>Bacteria</taxon>
        <taxon>Pseudomonadati</taxon>
        <taxon>Pseudomonadota</taxon>
        <taxon>Gammaproteobacteria</taxon>
        <taxon>Cardiobacteriales</taxon>
        <taxon>Cardiobacteriaceae</taxon>
        <taxon>Dichelobacter</taxon>
    </lineage>
</organism>
<feature type="domain" description="AAA+ ATPase" evidence="7">
    <location>
        <begin position="47"/>
        <end position="163"/>
    </location>
</feature>
<name>A5EVQ8_DICNV</name>
<dbReference type="SMART" id="SM00382">
    <property type="entry name" value="AAA"/>
    <property type="match status" value="1"/>
</dbReference>
<evidence type="ECO:0000256" key="4">
    <source>
        <dbReference type="ARBA" id="ARBA00022705"/>
    </source>
</evidence>
<dbReference type="PANTHER" id="PTHR13779">
    <property type="entry name" value="WERNER HELICASE-INTERACTING PROTEIN 1 FAMILY MEMBER"/>
    <property type="match status" value="1"/>
</dbReference>
<dbReference type="Pfam" id="PF16193">
    <property type="entry name" value="AAA_assoc_2"/>
    <property type="match status" value="1"/>
</dbReference>
<dbReference type="HOGENOM" id="CLU_017985_0_3_6"/>
<evidence type="ECO:0000256" key="5">
    <source>
        <dbReference type="ARBA" id="ARBA00022741"/>
    </source>
</evidence>
<dbReference type="STRING" id="246195.DNO_0485"/>
<dbReference type="RefSeq" id="WP_012030821.1">
    <property type="nucleotide sequence ID" value="NC_009446.1"/>
</dbReference>
<accession>A5EVQ8</accession>
<dbReference type="SUPFAM" id="SSF48019">
    <property type="entry name" value="post-AAA+ oligomerization domain-like"/>
    <property type="match status" value="1"/>
</dbReference>
<dbReference type="GO" id="GO:0000731">
    <property type="term" value="P:DNA synthesis involved in DNA repair"/>
    <property type="evidence" value="ECO:0007669"/>
    <property type="project" value="TreeGrafter"/>
</dbReference>
<keyword evidence="5" id="KW-0547">Nucleotide-binding</keyword>
<dbReference type="Gene3D" id="1.10.3710.10">
    <property type="entry name" value="DNA polymerase III clamp loader subunits, C-terminal domain"/>
    <property type="match status" value="1"/>
</dbReference>
<dbReference type="GO" id="GO:0008047">
    <property type="term" value="F:enzyme activator activity"/>
    <property type="evidence" value="ECO:0007669"/>
    <property type="project" value="TreeGrafter"/>
</dbReference>
<dbReference type="AlphaFoldDB" id="A5EVQ8"/>
<evidence type="ECO:0000256" key="1">
    <source>
        <dbReference type="ARBA" id="ARBA00002393"/>
    </source>
</evidence>
<dbReference type="Gene3D" id="1.10.8.60">
    <property type="match status" value="1"/>
</dbReference>
<dbReference type="Gene3D" id="3.40.50.300">
    <property type="entry name" value="P-loop containing nucleotide triphosphate hydrolases"/>
    <property type="match status" value="1"/>
</dbReference>
<dbReference type="KEGG" id="dno:DNO_0485"/>
<evidence type="ECO:0000259" key="7">
    <source>
        <dbReference type="SMART" id="SM00382"/>
    </source>
</evidence>
<evidence type="ECO:0000256" key="6">
    <source>
        <dbReference type="ARBA" id="ARBA00022840"/>
    </source>
</evidence>
<comment type="similarity">
    <text evidence="2">Belongs to the AAA ATPase family. RarA/MGS1/WRNIP1 subfamily.</text>
</comment>
<proteinExistence type="inferred from homology"/>
<dbReference type="GO" id="GO:0006310">
    <property type="term" value="P:DNA recombination"/>
    <property type="evidence" value="ECO:0007669"/>
    <property type="project" value="InterPro"/>
</dbReference>
<reference evidence="8 9" key="1">
    <citation type="journal article" date="2007" name="Nat. Biotechnol.">
        <title>Genome sequence and identification of candidate vaccine antigens from the animal pathogen Dichelobacter nodosus.</title>
        <authorList>
            <person name="Myers G.S."/>
            <person name="Parker D."/>
            <person name="Al-Hasani K."/>
            <person name="Kennan R.M."/>
            <person name="Seemann T."/>
            <person name="Ren Q."/>
            <person name="Badger J.H."/>
            <person name="Selengut J.D."/>
            <person name="Deboy R.T."/>
            <person name="Tettelin H."/>
            <person name="Boyce J.D."/>
            <person name="McCarl V.P."/>
            <person name="Han X."/>
            <person name="Nelson W.C."/>
            <person name="Madupu R."/>
            <person name="Mohamoud Y."/>
            <person name="Holley T."/>
            <person name="Fedorova N."/>
            <person name="Khouri H."/>
            <person name="Bottomley S.P."/>
            <person name="Whittington R.J."/>
            <person name="Adler B."/>
            <person name="Songer J.G."/>
            <person name="Rood J.I."/>
            <person name="Paulsen I.T."/>
        </authorList>
    </citation>
    <scope>NUCLEOTIDE SEQUENCE [LARGE SCALE GENOMIC DNA]</scope>
    <source>
        <strain evidence="8 9">VCS1703A</strain>
    </source>
</reference>
<evidence type="ECO:0000256" key="3">
    <source>
        <dbReference type="ARBA" id="ARBA00020776"/>
    </source>
</evidence>
<keyword evidence="9" id="KW-1185">Reference proteome</keyword>
<dbReference type="SUPFAM" id="SSF52540">
    <property type="entry name" value="P-loop containing nucleoside triphosphate hydrolases"/>
    <property type="match status" value="1"/>
</dbReference>
<dbReference type="Gene3D" id="1.20.272.10">
    <property type="match status" value="1"/>
</dbReference>
<dbReference type="InterPro" id="IPR008921">
    <property type="entry name" value="DNA_pol3_clamp-load_cplx_C"/>
</dbReference>
<dbReference type="Pfam" id="PF12002">
    <property type="entry name" value="MgsA_C"/>
    <property type="match status" value="1"/>
</dbReference>
<keyword evidence="6" id="KW-0067">ATP-binding</keyword>
<gene>
    <name evidence="8" type="ordered locus">DNO_0485</name>
</gene>
<dbReference type="Proteomes" id="UP000000248">
    <property type="component" value="Chromosome"/>
</dbReference>
<dbReference type="CDD" id="cd18139">
    <property type="entry name" value="HLD_clamp_RarA"/>
    <property type="match status" value="1"/>
</dbReference>
<keyword evidence="4" id="KW-0235">DNA replication</keyword>
<dbReference type="InterPro" id="IPR051314">
    <property type="entry name" value="AAA_ATPase_RarA/MGS1/WRNIP1"/>
</dbReference>
<dbReference type="EMBL" id="CP000513">
    <property type="protein sequence ID" value="ABQ13096.1"/>
    <property type="molecule type" value="Genomic_DNA"/>
</dbReference>
<dbReference type="InterPro" id="IPR021886">
    <property type="entry name" value="MgsA_C"/>
</dbReference>
<dbReference type="GO" id="GO:0017116">
    <property type="term" value="F:single-stranded DNA helicase activity"/>
    <property type="evidence" value="ECO:0007669"/>
    <property type="project" value="TreeGrafter"/>
</dbReference>
<evidence type="ECO:0000256" key="2">
    <source>
        <dbReference type="ARBA" id="ARBA00008959"/>
    </source>
</evidence>
<dbReference type="GO" id="GO:0003677">
    <property type="term" value="F:DNA binding"/>
    <property type="evidence" value="ECO:0007669"/>
    <property type="project" value="InterPro"/>
</dbReference>
<dbReference type="InterPro" id="IPR003593">
    <property type="entry name" value="AAA+_ATPase"/>
</dbReference>
<evidence type="ECO:0000313" key="8">
    <source>
        <dbReference type="EMBL" id="ABQ13096.1"/>
    </source>
</evidence>
<dbReference type="PANTHER" id="PTHR13779:SF7">
    <property type="entry name" value="ATPASE WRNIP1"/>
    <property type="match status" value="1"/>
</dbReference>
<comment type="function">
    <text evidence="1">DNA-dependent ATPase that plays important roles in cellular responses to stalled DNA replication processes.</text>
</comment>
<dbReference type="OrthoDB" id="9778364at2"/>
<dbReference type="GO" id="GO:0009378">
    <property type="term" value="F:four-way junction helicase activity"/>
    <property type="evidence" value="ECO:0007669"/>
    <property type="project" value="InterPro"/>
</dbReference>
<dbReference type="GO" id="GO:0005524">
    <property type="term" value="F:ATP binding"/>
    <property type="evidence" value="ECO:0007669"/>
    <property type="project" value="UniProtKB-KW"/>
</dbReference>
<sequence length="429" mass="47351">MTEQASLFAASTPLAQRLRPRTLAEYVGQQHIVGQGTPLAVAVERKQPFSMVLWGAPGCGKTTLALLLAHLFDAEFIRLSAVFSGVKEVREASIQAQLFHQNGRQTLLFIDEIHRFNKAQQDALLPDIENGAVIFIGATTENPAFHLNRALLSRVRVLALKPLSAEDIEKTLRRGLSALGKDDLSADAELKTIARFAGGDARKALNDLEEWSLLLDGGLSPQSALEKLLAHRPQSIDKQGTLFYEQLSAFHKSLRGSSVDGALYWCARMLEGGVDPLILCRRMLCVASEDIGNADPNALNLALNTYQTFERLGAPEGYLAIAQCVTYLALAPKSNAAYLAFNRAVDYVKNHPAAAVPEHLTNTPAYGKEKTPYRYPHDEAFAYAVGQRYLPDQMENIRFYYPNERGFERKLADKLARLQELEAQAADNA</sequence>
<protein>
    <recommendedName>
        <fullName evidence="3">Replication-associated recombination protein A</fullName>
    </recommendedName>
</protein>
<dbReference type="FunFam" id="1.20.272.10:FF:000001">
    <property type="entry name" value="Putative AAA family ATPase"/>
    <property type="match status" value="1"/>
</dbReference>
<dbReference type="FunFam" id="3.40.50.300:FF:000137">
    <property type="entry name" value="Replication-associated recombination protein A"/>
    <property type="match status" value="1"/>
</dbReference>
<dbReference type="InterPro" id="IPR027417">
    <property type="entry name" value="P-loop_NTPase"/>
</dbReference>
<dbReference type="CDD" id="cd00009">
    <property type="entry name" value="AAA"/>
    <property type="match status" value="1"/>
</dbReference>
<evidence type="ECO:0000313" key="9">
    <source>
        <dbReference type="Proteomes" id="UP000000248"/>
    </source>
</evidence>
<dbReference type="eggNOG" id="COG2256">
    <property type="taxonomic scope" value="Bacteria"/>
</dbReference>
<dbReference type="Pfam" id="PF05496">
    <property type="entry name" value="RuvB_N"/>
    <property type="match status" value="1"/>
</dbReference>
<dbReference type="InterPro" id="IPR032423">
    <property type="entry name" value="AAA_assoc_2"/>
</dbReference>